<name>A0A512RE20_9BACT</name>
<evidence type="ECO:0008006" key="3">
    <source>
        <dbReference type="Google" id="ProtNLM"/>
    </source>
</evidence>
<reference evidence="1 2" key="1">
    <citation type="submission" date="2019-07" db="EMBL/GenBank/DDBJ databases">
        <title>Whole genome shotgun sequence of Chitinophaga cymbidii NBRC 109752.</title>
        <authorList>
            <person name="Hosoyama A."/>
            <person name="Uohara A."/>
            <person name="Ohji S."/>
            <person name="Ichikawa N."/>
        </authorList>
    </citation>
    <scope>NUCLEOTIDE SEQUENCE [LARGE SCALE GENOMIC DNA]</scope>
    <source>
        <strain evidence="1 2">NBRC 109752</strain>
    </source>
</reference>
<dbReference type="OrthoDB" id="9802763at2"/>
<sequence>MSVIFLLLGASLSVALFFLVAFIWSVKDGQYEDDYSPAHRMLFDEKINND</sequence>
<protein>
    <recommendedName>
        <fullName evidence="3">Cytochrome oxidase maturation protein Cbb3</fullName>
    </recommendedName>
</protein>
<dbReference type="InterPro" id="IPR004714">
    <property type="entry name" value="Cyt_oxidase_maturation_cbb3"/>
</dbReference>
<keyword evidence="2" id="KW-1185">Reference proteome</keyword>
<gene>
    <name evidence="1" type="ORF">CCY01nite_02030</name>
</gene>
<organism evidence="1 2">
    <name type="scientific">Chitinophaga cymbidii</name>
    <dbReference type="NCBI Taxonomy" id="1096750"/>
    <lineage>
        <taxon>Bacteria</taxon>
        <taxon>Pseudomonadati</taxon>
        <taxon>Bacteroidota</taxon>
        <taxon>Chitinophagia</taxon>
        <taxon>Chitinophagales</taxon>
        <taxon>Chitinophagaceae</taxon>
        <taxon>Chitinophaga</taxon>
    </lineage>
</organism>
<proteinExistence type="predicted"/>
<dbReference type="EMBL" id="BKAU01000001">
    <property type="protein sequence ID" value="GEP93943.1"/>
    <property type="molecule type" value="Genomic_DNA"/>
</dbReference>
<evidence type="ECO:0000313" key="2">
    <source>
        <dbReference type="Proteomes" id="UP000321436"/>
    </source>
</evidence>
<dbReference type="NCBIfam" id="TIGR00847">
    <property type="entry name" value="ccoS"/>
    <property type="match status" value="1"/>
</dbReference>
<dbReference type="AlphaFoldDB" id="A0A512RE20"/>
<dbReference type="Pfam" id="PF03597">
    <property type="entry name" value="FixS"/>
    <property type="match status" value="1"/>
</dbReference>
<evidence type="ECO:0000313" key="1">
    <source>
        <dbReference type="EMBL" id="GEP93943.1"/>
    </source>
</evidence>
<dbReference type="RefSeq" id="WP_146857446.1">
    <property type="nucleotide sequence ID" value="NZ_BKAU01000001.1"/>
</dbReference>
<dbReference type="Proteomes" id="UP000321436">
    <property type="component" value="Unassembled WGS sequence"/>
</dbReference>
<comment type="caution">
    <text evidence="1">The sequence shown here is derived from an EMBL/GenBank/DDBJ whole genome shotgun (WGS) entry which is preliminary data.</text>
</comment>
<accession>A0A512RE20</accession>